<dbReference type="GO" id="GO:0009451">
    <property type="term" value="P:RNA modification"/>
    <property type="evidence" value="ECO:0007669"/>
    <property type="project" value="InterPro"/>
</dbReference>
<dbReference type="InterPro" id="IPR046960">
    <property type="entry name" value="PPR_At4g14850-like_plant"/>
</dbReference>
<evidence type="ECO:0000313" key="4">
    <source>
        <dbReference type="EMBL" id="KAG0469104.1"/>
    </source>
</evidence>
<gene>
    <name evidence="4" type="ORF">HPP92_018432</name>
    <name evidence="3" type="ORF">HPP92_019045</name>
</gene>
<evidence type="ECO:0000313" key="6">
    <source>
        <dbReference type="Proteomes" id="UP000639772"/>
    </source>
</evidence>
<dbReference type="FunFam" id="1.25.40.10:FF:000627">
    <property type="entry name" value="Pentatricopeptide repeat-containing protein"/>
    <property type="match status" value="1"/>
</dbReference>
<feature type="repeat" description="PPR" evidence="2">
    <location>
        <begin position="402"/>
        <end position="432"/>
    </location>
</feature>
<keyword evidence="5" id="KW-1185">Reference proteome</keyword>
<reference evidence="5 6" key="1">
    <citation type="journal article" date="2020" name="Nat. Food">
        <title>A phased Vanilla planifolia genome enables genetic improvement of flavour and production.</title>
        <authorList>
            <person name="Hasing T."/>
            <person name="Tang H."/>
            <person name="Brym M."/>
            <person name="Khazi F."/>
            <person name="Huang T."/>
            <person name="Chambers A.H."/>
        </authorList>
    </citation>
    <scope>NUCLEOTIDE SEQUENCE [LARGE SCALE GENOMIC DNA]</scope>
    <source>
        <tissue evidence="3">Leaf</tissue>
    </source>
</reference>
<dbReference type="FunFam" id="1.25.40.10:FF:000158">
    <property type="entry name" value="pentatricopeptide repeat-containing protein At2g33680"/>
    <property type="match status" value="1"/>
</dbReference>
<comment type="caution">
    <text evidence="3">The sequence shown here is derived from an EMBL/GenBank/DDBJ whole genome shotgun (WGS) entry which is preliminary data.</text>
</comment>
<dbReference type="AlphaFoldDB" id="A0A835Q6V3"/>
<dbReference type="NCBIfam" id="TIGR00756">
    <property type="entry name" value="PPR"/>
    <property type="match status" value="3"/>
</dbReference>
<dbReference type="OrthoDB" id="631241at2759"/>
<evidence type="ECO:0000256" key="2">
    <source>
        <dbReference type="PROSITE-ProRule" id="PRU00708"/>
    </source>
</evidence>
<proteinExistence type="predicted"/>
<dbReference type="PROSITE" id="PS51375">
    <property type="entry name" value="PPR"/>
    <property type="match status" value="5"/>
</dbReference>
<dbReference type="Pfam" id="PF13041">
    <property type="entry name" value="PPR_2"/>
    <property type="match status" value="2"/>
</dbReference>
<protein>
    <recommendedName>
        <fullName evidence="7">Pentatricopeptide repeat-containing protein</fullName>
    </recommendedName>
</protein>
<dbReference type="InterPro" id="IPR002885">
    <property type="entry name" value="PPR_rpt"/>
</dbReference>
<feature type="repeat" description="PPR" evidence="2">
    <location>
        <begin position="200"/>
        <end position="234"/>
    </location>
</feature>
<dbReference type="PANTHER" id="PTHR24015:SF548">
    <property type="entry name" value="OS08G0340900 PROTEIN"/>
    <property type="match status" value="1"/>
</dbReference>
<dbReference type="InterPro" id="IPR011990">
    <property type="entry name" value="TPR-like_helical_dom_sf"/>
</dbReference>
<keyword evidence="1" id="KW-0677">Repeat</keyword>
<dbReference type="EMBL" id="JADCNL010000009">
    <property type="protein sequence ID" value="KAG0467465.1"/>
    <property type="molecule type" value="Genomic_DNA"/>
</dbReference>
<dbReference type="FunFam" id="1.25.40.10:FF:000344">
    <property type="entry name" value="Pentatricopeptide repeat-containing protein"/>
    <property type="match status" value="1"/>
</dbReference>
<dbReference type="PANTHER" id="PTHR24015">
    <property type="entry name" value="OS07G0578800 PROTEIN-RELATED"/>
    <property type="match status" value="1"/>
</dbReference>
<evidence type="ECO:0000313" key="3">
    <source>
        <dbReference type="EMBL" id="KAG0467465.1"/>
    </source>
</evidence>
<dbReference type="Proteomes" id="UP000636800">
    <property type="component" value="Unassembled WGS sequence"/>
</dbReference>
<sequence>MNVNLQSFLNRRAVFFTVYCHRLLARPPYSLSSRLSILQEHASPSCLPEARELHGLLVTSGLLYSSPAVLTSLISLYSKCSSPTAALAAFRSSPTPPNLFAWNAALSALSSNSLPEDALGLFRALRTMPALAPDRFTFPCIVKALSDLHDAVELRKIHALLFKYGLESEIFVSSAAVNAYLTMGYVIDAEKVFEKLPERDVVLWNSMVNGFAQKGQFVEAKQYFDRMLEQGMVPSRFTITGILSVFTSTADLNCGRKIHAFVFKMGYTFDVAISNSLIDLYGKCHSLEEAEQIFECMLERDIFSWNSMISALEYSAENVKALHLFGQMLHAGVQPDSITLAAILPACSQVAALSHGRETHAFLLRHWIKGDVFADNALMDMYAKCGLLQEARKVFEGMPKRDVASWNIMIDAYASHGQGEDALRLFSSMKSAADDVTLVAVLSACSHSGLVQAGLEVFARIEDGHFGVSPAAEHYLCMVDMLSRAGMLERAKEMAGMAEKAVGARGWRPYMAACKERGEVVMAVDAAERILGREQEGSGDWVLTANAYGWAGKFREVAYVRGEMRRRG</sequence>
<dbReference type="Gene3D" id="1.25.40.10">
    <property type="entry name" value="Tetratricopeptide repeat domain"/>
    <property type="match status" value="5"/>
</dbReference>
<accession>A0A835Q6V3</accession>
<evidence type="ECO:0000256" key="1">
    <source>
        <dbReference type="ARBA" id="ARBA00022737"/>
    </source>
</evidence>
<dbReference type="Pfam" id="PF01535">
    <property type="entry name" value="PPR"/>
    <property type="match status" value="3"/>
</dbReference>
<evidence type="ECO:0008006" key="7">
    <source>
        <dbReference type="Google" id="ProtNLM"/>
    </source>
</evidence>
<dbReference type="GO" id="GO:0003723">
    <property type="term" value="F:RNA binding"/>
    <property type="evidence" value="ECO:0007669"/>
    <property type="project" value="InterPro"/>
</dbReference>
<name>A0A835Q6V3_VANPL</name>
<feature type="repeat" description="PPR" evidence="2">
    <location>
        <begin position="301"/>
        <end position="335"/>
    </location>
</feature>
<feature type="repeat" description="PPR" evidence="2">
    <location>
        <begin position="270"/>
        <end position="300"/>
    </location>
</feature>
<feature type="repeat" description="PPR" evidence="2">
    <location>
        <begin position="371"/>
        <end position="401"/>
    </location>
</feature>
<dbReference type="EMBL" id="JADCNM010000009">
    <property type="protein sequence ID" value="KAG0469104.1"/>
    <property type="molecule type" value="Genomic_DNA"/>
</dbReference>
<evidence type="ECO:0000313" key="5">
    <source>
        <dbReference type="Proteomes" id="UP000636800"/>
    </source>
</evidence>
<dbReference type="Proteomes" id="UP000639772">
    <property type="component" value="Chromosome 9"/>
</dbReference>
<organism evidence="3 5">
    <name type="scientific">Vanilla planifolia</name>
    <name type="common">Vanilla</name>
    <dbReference type="NCBI Taxonomy" id="51239"/>
    <lineage>
        <taxon>Eukaryota</taxon>
        <taxon>Viridiplantae</taxon>
        <taxon>Streptophyta</taxon>
        <taxon>Embryophyta</taxon>
        <taxon>Tracheophyta</taxon>
        <taxon>Spermatophyta</taxon>
        <taxon>Magnoliopsida</taxon>
        <taxon>Liliopsida</taxon>
        <taxon>Asparagales</taxon>
        <taxon>Orchidaceae</taxon>
        <taxon>Vanilloideae</taxon>
        <taxon>Vanilleae</taxon>
        <taxon>Vanilla</taxon>
    </lineage>
</organism>
<dbReference type="GO" id="GO:0099402">
    <property type="term" value="P:plant organ development"/>
    <property type="evidence" value="ECO:0007669"/>
    <property type="project" value="UniProtKB-ARBA"/>
</dbReference>